<dbReference type="GO" id="GO:0008840">
    <property type="term" value="F:4-hydroxy-tetrahydrodipicolinate synthase activity"/>
    <property type="evidence" value="ECO:0007669"/>
    <property type="project" value="TreeGrafter"/>
</dbReference>
<gene>
    <name evidence="7" type="ORF">FHX80_115064</name>
</gene>
<evidence type="ECO:0000256" key="1">
    <source>
        <dbReference type="ARBA" id="ARBA00007592"/>
    </source>
</evidence>
<dbReference type="InterPro" id="IPR020625">
    <property type="entry name" value="Schiff_base-form_aldolases_AS"/>
</dbReference>
<dbReference type="SUPFAM" id="SSF51569">
    <property type="entry name" value="Aldolase"/>
    <property type="match status" value="1"/>
</dbReference>
<dbReference type="Gene3D" id="3.20.20.70">
    <property type="entry name" value="Aldolase class I"/>
    <property type="match status" value="1"/>
</dbReference>
<dbReference type="PANTHER" id="PTHR12128">
    <property type="entry name" value="DIHYDRODIPICOLINATE SYNTHASE"/>
    <property type="match status" value="1"/>
</dbReference>
<comment type="similarity">
    <text evidence="1 4">Belongs to the DapA family.</text>
</comment>
<comment type="caution">
    <text evidence="7">The sequence shown here is derived from an EMBL/GenBank/DDBJ whole genome shotgun (WGS) entry which is preliminary data.</text>
</comment>
<feature type="active site" description="Proton donor/acceptor" evidence="5">
    <location>
        <position position="139"/>
    </location>
</feature>
<dbReference type="Pfam" id="PF00701">
    <property type="entry name" value="DHDPS"/>
    <property type="match status" value="1"/>
</dbReference>
<dbReference type="EMBL" id="VIWW01000001">
    <property type="protein sequence ID" value="TWG06569.1"/>
    <property type="molecule type" value="Genomic_DNA"/>
</dbReference>
<evidence type="ECO:0000256" key="2">
    <source>
        <dbReference type="ARBA" id="ARBA00023239"/>
    </source>
</evidence>
<protein>
    <submittedName>
        <fullName evidence="7">4-hydroxy-tetrahydrodipicolinate synthase</fullName>
    </submittedName>
</protein>
<dbReference type="PROSITE" id="PS00666">
    <property type="entry name" value="DHDPS_2"/>
    <property type="match status" value="1"/>
</dbReference>
<dbReference type="CDD" id="cd00408">
    <property type="entry name" value="DHDPS-like"/>
    <property type="match status" value="1"/>
</dbReference>
<dbReference type="Proteomes" id="UP000318186">
    <property type="component" value="Unassembled WGS sequence"/>
</dbReference>
<proteinExistence type="inferred from homology"/>
<evidence type="ECO:0000256" key="3">
    <source>
        <dbReference type="ARBA" id="ARBA00023270"/>
    </source>
</evidence>
<feature type="binding site" evidence="6">
    <location>
        <position position="211"/>
    </location>
    <ligand>
        <name>pyruvate</name>
        <dbReference type="ChEBI" id="CHEBI:15361"/>
    </ligand>
</feature>
<evidence type="ECO:0000256" key="6">
    <source>
        <dbReference type="PIRSR" id="PIRSR001365-2"/>
    </source>
</evidence>
<dbReference type="PRINTS" id="PR00146">
    <property type="entry name" value="DHPICSNTHASE"/>
</dbReference>
<evidence type="ECO:0000256" key="5">
    <source>
        <dbReference type="PIRSR" id="PIRSR001365-1"/>
    </source>
</evidence>
<dbReference type="RefSeq" id="WP_145766318.1">
    <property type="nucleotide sequence ID" value="NZ_CP109429.1"/>
</dbReference>
<reference evidence="7 8" key="1">
    <citation type="submission" date="2019-06" db="EMBL/GenBank/DDBJ databases">
        <title>Sequencing the genomes of 1000 actinobacteria strains.</title>
        <authorList>
            <person name="Klenk H.-P."/>
        </authorList>
    </citation>
    <scope>NUCLEOTIDE SEQUENCE [LARGE SCALE GENOMIC DNA]</scope>
    <source>
        <strain evidence="7 8">DSM 42059</strain>
    </source>
</reference>
<accession>A0A561V4M9</accession>
<feature type="active site" description="Schiff-base intermediate with substrate" evidence="5">
    <location>
        <position position="167"/>
    </location>
</feature>
<keyword evidence="3" id="KW-0704">Schiff base</keyword>
<evidence type="ECO:0000313" key="7">
    <source>
        <dbReference type="EMBL" id="TWG06569.1"/>
    </source>
</evidence>
<dbReference type="PIRSF" id="PIRSF001365">
    <property type="entry name" value="DHDPS"/>
    <property type="match status" value="1"/>
</dbReference>
<name>A0A561V4M9_9ACTN</name>
<dbReference type="OrthoDB" id="3175637at2"/>
<evidence type="ECO:0000256" key="4">
    <source>
        <dbReference type="PIRNR" id="PIRNR001365"/>
    </source>
</evidence>
<organism evidence="7 8">
    <name type="scientific">Streptomyces brevispora</name>
    <dbReference type="NCBI Taxonomy" id="887462"/>
    <lineage>
        <taxon>Bacteria</taxon>
        <taxon>Bacillati</taxon>
        <taxon>Actinomycetota</taxon>
        <taxon>Actinomycetes</taxon>
        <taxon>Kitasatosporales</taxon>
        <taxon>Streptomycetaceae</taxon>
        <taxon>Streptomyces</taxon>
    </lineage>
</organism>
<dbReference type="GO" id="GO:0044281">
    <property type="term" value="P:small molecule metabolic process"/>
    <property type="evidence" value="ECO:0007669"/>
    <property type="project" value="UniProtKB-ARBA"/>
</dbReference>
<dbReference type="SMART" id="SM01130">
    <property type="entry name" value="DHDPS"/>
    <property type="match status" value="1"/>
</dbReference>
<evidence type="ECO:0000313" key="8">
    <source>
        <dbReference type="Proteomes" id="UP000318186"/>
    </source>
</evidence>
<dbReference type="InterPro" id="IPR002220">
    <property type="entry name" value="DapA-like"/>
</dbReference>
<keyword evidence="2 4" id="KW-0456">Lyase</keyword>
<sequence length="311" mass="32328">MTARTPRYSGVIPPVVTPLTADGELDRASLERVVGHLLDGGVSGLFALGSSGETAYLTPGQQDQVIEVITAAAAGQVPVLVGAIETTTNRAIERANRAAELGADAVVVTAPFYTRTHDIEIDRHFRDVAAAVDLPLLAYDVPVCVHSKLDPELLLPLAADGVLAGVKDSSGDDGSFRRLVIGARELPGFSVLTGHELVVDSMMLGGADGSVPGLGNVDPHGYVRLHEAAVRGDWAAATAEQDRLVGLFDIIRAARPGTASATAAGLGAFKTALMLRGIIATNVMSPPMRRLDVAETATIAECLDRAGLSRA</sequence>
<dbReference type="PANTHER" id="PTHR12128:SF66">
    <property type="entry name" value="4-HYDROXY-2-OXOGLUTARATE ALDOLASE, MITOCHONDRIAL"/>
    <property type="match status" value="1"/>
</dbReference>
<dbReference type="InterPro" id="IPR013785">
    <property type="entry name" value="Aldolase_TIM"/>
</dbReference>
<dbReference type="AlphaFoldDB" id="A0A561V4M9"/>